<feature type="transmembrane region" description="Helical" evidence="8">
    <location>
        <begin position="35"/>
        <end position="60"/>
    </location>
</feature>
<dbReference type="GO" id="GO:0005886">
    <property type="term" value="C:plasma membrane"/>
    <property type="evidence" value="ECO:0007669"/>
    <property type="project" value="UniProtKB-SubCell"/>
</dbReference>
<proteinExistence type="inferred from homology"/>
<dbReference type="RefSeq" id="WP_146883954.1">
    <property type="nucleotide sequence ID" value="NZ_BJXB01000006.1"/>
</dbReference>
<evidence type="ECO:0000313" key="9">
    <source>
        <dbReference type="EMBL" id="GEM46139.1"/>
    </source>
</evidence>
<organism evidence="9 10">
    <name type="scientific">Deinococcus cellulosilyticus (strain DSM 18568 / NBRC 106333 / KACC 11606 / 5516J-15)</name>
    <dbReference type="NCBI Taxonomy" id="1223518"/>
    <lineage>
        <taxon>Bacteria</taxon>
        <taxon>Thermotogati</taxon>
        <taxon>Deinococcota</taxon>
        <taxon>Deinococci</taxon>
        <taxon>Deinococcales</taxon>
        <taxon>Deinococcaceae</taxon>
        <taxon>Deinococcus</taxon>
    </lineage>
</organism>
<evidence type="ECO:0000256" key="4">
    <source>
        <dbReference type="ARBA" id="ARBA00022692"/>
    </source>
</evidence>
<reference evidence="9 10" key="1">
    <citation type="submission" date="2019-07" db="EMBL/GenBank/DDBJ databases">
        <title>Whole genome shotgun sequence of Deinococcus cellulosilyticus NBRC 106333.</title>
        <authorList>
            <person name="Hosoyama A."/>
            <person name="Uohara A."/>
            <person name="Ohji S."/>
            <person name="Ichikawa N."/>
        </authorList>
    </citation>
    <scope>NUCLEOTIDE SEQUENCE [LARGE SCALE GENOMIC DNA]</scope>
    <source>
        <strain evidence="9 10">NBRC 106333</strain>
    </source>
</reference>
<protein>
    <submittedName>
        <fullName evidence="9">Uncharacterized protein</fullName>
    </submittedName>
</protein>
<dbReference type="Pfam" id="PF04093">
    <property type="entry name" value="MreD"/>
    <property type="match status" value="1"/>
</dbReference>
<dbReference type="Proteomes" id="UP000321306">
    <property type="component" value="Unassembled WGS sequence"/>
</dbReference>
<evidence type="ECO:0000256" key="2">
    <source>
        <dbReference type="ARBA" id="ARBA00007776"/>
    </source>
</evidence>
<feature type="transmembrane region" description="Helical" evidence="8">
    <location>
        <begin position="102"/>
        <end position="120"/>
    </location>
</feature>
<feature type="transmembrane region" description="Helical" evidence="8">
    <location>
        <begin position="67"/>
        <end position="90"/>
    </location>
</feature>
<dbReference type="EMBL" id="BJXB01000006">
    <property type="protein sequence ID" value="GEM46139.1"/>
    <property type="molecule type" value="Genomic_DNA"/>
</dbReference>
<evidence type="ECO:0000256" key="3">
    <source>
        <dbReference type="ARBA" id="ARBA00022475"/>
    </source>
</evidence>
<dbReference type="NCBIfam" id="TIGR03426">
    <property type="entry name" value="shape_MreD"/>
    <property type="match status" value="1"/>
</dbReference>
<gene>
    <name evidence="9" type="ORF">DC3_17740</name>
</gene>
<keyword evidence="5" id="KW-0133">Cell shape</keyword>
<accession>A0A511MZZ7</accession>
<name>A0A511MZZ7_DEIC1</name>
<keyword evidence="7 8" id="KW-0472">Membrane</keyword>
<evidence type="ECO:0000256" key="6">
    <source>
        <dbReference type="ARBA" id="ARBA00022989"/>
    </source>
</evidence>
<evidence type="ECO:0000256" key="8">
    <source>
        <dbReference type="SAM" id="Phobius"/>
    </source>
</evidence>
<keyword evidence="6 8" id="KW-1133">Transmembrane helix</keyword>
<keyword evidence="10" id="KW-1185">Reference proteome</keyword>
<keyword evidence="4 8" id="KW-0812">Transmembrane</keyword>
<comment type="similarity">
    <text evidence="2">Belongs to the MreD family.</text>
</comment>
<dbReference type="OrthoDB" id="66761at2"/>
<evidence type="ECO:0000313" key="10">
    <source>
        <dbReference type="Proteomes" id="UP000321306"/>
    </source>
</evidence>
<evidence type="ECO:0000256" key="7">
    <source>
        <dbReference type="ARBA" id="ARBA00023136"/>
    </source>
</evidence>
<evidence type="ECO:0000256" key="1">
    <source>
        <dbReference type="ARBA" id="ARBA00004651"/>
    </source>
</evidence>
<comment type="subcellular location">
    <subcellularLocation>
        <location evidence="1">Cell membrane</location>
        <topology evidence="1">Multi-pass membrane protein</topology>
    </subcellularLocation>
</comment>
<dbReference type="AlphaFoldDB" id="A0A511MZZ7"/>
<sequence>MIRPLLFVLFAVILQGVFPIILPRAWGFDGPDLFLLLALIFAARLPLNWGILVAFVIGLFQDALGAGLMGLHASALAGAVYLFYGARVWLSQQTPGRETFCLILALIGQWTVFLFLTYWLRSNLVTVHTLYTVLPSQVIFTLIFTPIMYRLADWSLGRVATDDRRL</sequence>
<evidence type="ECO:0000256" key="5">
    <source>
        <dbReference type="ARBA" id="ARBA00022960"/>
    </source>
</evidence>
<comment type="caution">
    <text evidence="9">The sequence shown here is derived from an EMBL/GenBank/DDBJ whole genome shotgun (WGS) entry which is preliminary data.</text>
</comment>
<keyword evidence="3" id="KW-1003">Cell membrane</keyword>
<dbReference type="GO" id="GO:0008360">
    <property type="term" value="P:regulation of cell shape"/>
    <property type="evidence" value="ECO:0007669"/>
    <property type="project" value="UniProtKB-KW"/>
</dbReference>
<feature type="transmembrane region" description="Helical" evidence="8">
    <location>
        <begin position="127"/>
        <end position="149"/>
    </location>
</feature>
<dbReference type="InterPro" id="IPR007227">
    <property type="entry name" value="Cell_shape_determining_MreD"/>
</dbReference>